<accession>A0A1G2T017</accession>
<dbReference type="Proteomes" id="UP000178107">
    <property type="component" value="Unassembled WGS sequence"/>
</dbReference>
<comment type="caution">
    <text evidence="2">The sequence shown here is derived from an EMBL/GenBank/DDBJ whole genome shotgun (WGS) entry which is preliminary data.</text>
</comment>
<sequence length="99" mass="10855">MSKVEWFEKGRGVWESGGGGSMAENHTRSKCGAAPPPEVSAEKIEACSAGCILPVHILYDTHVVRTVEGGYLAFERLVGGAFKLWRISKKDYQRLVDTT</sequence>
<dbReference type="AlphaFoldDB" id="A0A1G2T017"/>
<feature type="region of interest" description="Disordered" evidence="1">
    <location>
        <begin position="16"/>
        <end position="35"/>
    </location>
</feature>
<protein>
    <submittedName>
        <fullName evidence="2">Uncharacterized protein</fullName>
    </submittedName>
</protein>
<evidence type="ECO:0000313" key="2">
    <source>
        <dbReference type="EMBL" id="OHA90637.1"/>
    </source>
</evidence>
<organism evidence="2 3">
    <name type="scientific">Candidatus Zambryskibacteria bacterium RIFCSPHIGHO2_01_FULL_46_25</name>
    <dbReference type="NCBI Taxonomy" id="1802738"/>
    <lineage>
        <taxon>Bacteria</taxon>
        <taxon>Candidatus Zambryskiibacteriota</taxon>
    </lineage>
</organism>
<reference evidence="2 3" key="1">
    <citation type="journal article" date="2016" name="Nat. Commun.">
        <title>Thousands of microbial genomes shed light on interconnected biogeochemical processes in an aquifer system.</title>
        <authorList>
            <person name="Anantharaman K."/>
            <person name="Brown C.T."/>
            <person name="Hug L.A."/>
            <person name="Sharon I."/>
            <person name="Castelle C.J."/>
            <person name="Probst A.J."/>
            <person name="Thomas B.C."/>
            <person name="Singh A."/>
            <person name="Wilkins M.J."/>
            <person name="Karaoz U."/>
            <person name="Brodie E.L."/>
            <person name="Williams K.H."/>
            <person name="Hubbard S.S."/>
            <person name="Banfield J.F."/>
        </authorList>
    </citation>
    <scope>NUCLEOTIDE SEQUENCE [LARGE SCALE GENOMIC DNA]</scope>
</reference>
<name>A0A1G2T017_9BACT</name>
<evidence type="ECO:0000313" key="3">
    <source>
        <dbReference type="Proteomes" id="UP000178107"/>
    </source>
</evidence>
<evidence type="ECO:0000256" key="1">
    <source>
        <dbReference type="SAM" id="MobiDB-lite"/>
    </source>
</evidence>
<proteinExistence type="predicted"/>
<gene>
    <name evidence="2" type="ORF">A2838_02885</name>
</gene>
<dbReference type="EMBL" id="MHVH01000003">
    <property type="protein sequence ID" value="OHA90637.1"/>
    <property type="molecule type" value="Genomic_DNA"/>
</dbReference>